<evidence type="ECO:0008006" key="4">
    <source>
        <dbReference type="Google" id="ProtNLM"/>
    </source>
</evidence>
<evidence type="ECO:0000313" key="3">
    <source>
        <dbReference type="Proteomes" id="UP001431010"/>
    </source>
</evidence>
<gene>
    <name evidence="2" type="ORF">LQG66_07045</name>
</gene>
<dbReference type="EMBL" id="CP088156">
    <property type="protein sequence ID" value="UFZ06058.1"/>
    <property type="molecule type" value="Genomic_DNA"/>
</dbReference>
<feature type="region of interest" description="Disordered" evidence="1">
    <location>
        <begin position="72"/>
        <end position="96"/>
    </location>
</feature>
<feature type="compositionally biased region" description="Basic and acidic residues" evidence="1">
    <location>
        <begin position="72"/>
        <end position="81"/>
    </location>
</feature>
<proteinExistence type="predicted"/>
<accession>A0ABY3RFH0</accession>
<dbReference type="Gene3D" id="1.10.10.10">
    <property type="entry name" value="Winged helix-like DNA-binding domain superfamily/Winged helix DNA-binding domain"/>
    <property type="match status" value="1"/>
</dbReference>
<name>A0ABY3RFH0_9BRAD</name>
<dbReference type="RefSeq" id="WP_231324793.1">
    <property type="nucleotide sequence ID" value="NZ_CP088156.1"/>
</dbReference>
<keyword evidence="3" id="KW-1185">Reference proteome</keyword>
<evidence type="ECO:0000313" key="2">
    <source>
        <dbReference type="EMBL" id="UFZ06058.1"/>
    </source>
</evidence>
<reference evidence="2" key="1">
    <citation type="journal article" date="2024" name="Antonie Van Leeuwenhoek">
        <title>Bradyrhizobium ontarionense sp. nov., a novel bacterial symbiont isolated from Aeschynomene indica (Indian jointvetch), harbours photosynthesis, nitrogen fixation and nitrous oxide (N2O) reductase genes.</title>
        <authorList>
            <person name="Bromfield E.S.P."/>
            <person name="Cloutier S."/>
        </authorList>
    </citation>
    <scope>NUCLEOTIDE SEQUENCE</scope>
    <source>
        <strain evidence="2">A19</strain>
    </source>
</reference>
<organism evidence="2 3">
    <name type="scientific">Bradyrhizobium ontarionense</name>
    <dbReference type="NCBI Taxonomy" id="2898149"/>
    <lineage>
        <taxon>Bacteria</taxon>
        <taxon>Pseudomonadati</taxon>
        <taxon>Pseudomonadota</taxon>
        <taxon>Alphaproteobacteria</taxon>
        <taxon>Hyphomicrobiales</taxon>
        <taxon>Nitrobacteraceae</taxon>
        <taxon>Bradyrhizobium</taxon>
    </lineage>
</organism>
<evidence type="ECO:0000256" key="1">
    <source>
        <dbReference type="SAM" id="MobiDB-lite"/>
    </source>
</evidence>
<dbReference type="SUPFAM" id="SSF46894">
    <property type="entry name" value="C-terminal effector domain of the bipartite response regulators"/>
    <property type="match status" value="1"/>
</dbReference>
<dbReference type="Proteomes" id="UP001431010">
    <property type="component" value="Chromosome"/>
</dbReference>
<dbReference type="InterPro" id="IPR036388">
    <property type="entry name" value="WH-like_DNA-bd_sf"/>
</dbReference>
<dbReference type="InterPro" id="IPR016032">
    <property type="entry name" value="Sig_transdc_resp-reg_C-effctor"/>
</dbReference>
<feature type="region of interest" description="Disordered" evidence="1">
    <location>
        <begin position="116"/>
        <end position="147"/>
    </location>
</feature>
<protein>
    <recommendedName>
        <fullName evidence="4">HTH luxR-type domain-containing protein</fullName>
    </recommendedName>
</protein>
<sequence length="147" mass="16643">MDMVELHRHIEPFAARQANDVPLRRIAESALREVEHVCTLVRRISDTCVEELPDQVAIAHRRGLIAWWSRKAESAGRRGDENGPDTEVSKISTSHLSLTPSEREVLRLVSRGLTKKERALRTTTGPRTFESHRARVSLAGTTKTRTR</sequence>